<name>A0A9Q1CT09_HOLLE</name>
<evidence type="ECO:0000256" key="1">
    <source>
        <dbReference type="SAM" id="Coils"/>
    </source>
</evidence>
<dbReference type="PANTHER" id="PTHR46312:SF2">
    <property type="entry name" value="NUCLEOTIDE-BINDING OLIGOMERIZATION DOMAIN-CONTAINING PROTEIN 2-LIKE"/>
    <property type="match status" value="1"/>
</dbReference>
<evidence type="ECO:0000313" key="5">
    <source>
        <dbReference type="Proteomes" id="UP001152320"/>
    </source>
</evidence>
<accession>A0A9Q1CT09</accession>
<feature type="region of interest" description="Disordered" evidence="2">
    <location>
        <begin position="1716"/>
        <end position="1760"/>
    </location>
</feature>
<feature type="compositionally biased region" description="Basic residues" evidence="2">
    <location>
        <begin position="1744"/>
        <end position="1753"/>
    </location>
</feature>
<protein>
    <submittedName>
        <fullName evidence="4">NLR family CARD domain-containing protein 4</fullName>
    </submittedName>
</protein>
<feature type="coiled-coil region" evidence="1">
    <location>
        <begin position="1026"/>
        <end position="1131"/>
    </location>
</feature>
<reference evidence="4" key="1">
    <citation type="submission" date="2021-10" db="EMBL/GenBank/DDBJ databases">
        <title>Tropical sea cucumber genome reveals ecological adaptation and Cuvierian tubules defense mechanism.</title>
        <authorList>
            <person name="Chen T."/>
        </authorList>
    </citation>
    <scope>NUCLEOTIDE SEQUENCE</scope>
    <source>
        <strain evidence="4">Nanhai2018</strain>
        <tissue evidence="4">Muscle</tissue>
    </source>
</reference>
<dbReference type="SUPFAM" id="SSF52540">
    <property type="entry name" value="P-loop containing nucleoside triphosphate hydrolases"/>
    <property type="match status" value="1"/>
</dbReference>
<dbReference type="InterPro" id="IPR000906">
    <property type="entry name" value="ZU5_dom"/>
</dbReference>
<dbReference type="Gene3D" id="3.40.50.300">
    <property type="entry name" value="P-loop containing nucleotide triphosphate hydrolases"/>
    <property type="match status" value="1"/>
</dbReference>
<dbReference type="EMBL" id="JAIZAY010000001">
    <property type="protein sequence ID" value="KAJ8050541.1"/>
    <property type="molecule type" value="Genomic_DNA"/>
</dbReference>
<keyword evidence="1" id="KW-0175">Coiled coil</keyword>
<dbReference type="Pfam" id="PF05729">
    <property type="entry name" value="NACHT"/>
    <property type="match status" value="1"/>
</dbReference>
<feature type="compositionally biased region" description="Basic and acidic residues" evidence="2">
    <location>
        <begin position="817"/>
        <end position="835"/>
    </location>
</feature>
<dbReference type="OrthoDB" id="427518at2759"/>
<dbReference type="Proteomes" id="UP001152320">
    <property type="component" value="Chromosome 1"/>
</dbReference>
<feature type="region of interest" description="Disordered" evidence="2">
    <location>
        <begin position="790"/>
        <end position="835"/>
    </location>
</feature>
<proteinExistence type="predicted"/>
<dbReference type="Pfam" id="PF00791">
    <property type="entry name" value="ZU5"/>
    <property type="match status" value="1"/>
</dbReference>
<gene>
    <name evidence="4" type="ORF">HOLleu_03784</name>
</gene>
<dbReference type="InterPro" id="IPR027417">
    <property type="entry name" value="P-loop_NTPase"/>
</dbReference>
<dbReference type="Gene3D" id="2.60.220.30">
    <property type="match status" value="1"/>
</dbReference>
<keyword evidence="5" id="KW-1185">Reference proteome</keyword>
<evidence type="ECO:0000259" key="3">
    <source>
        <dbReference type="PROSITE" id="PS50837"/>
    </source>
</evidence>
<feature type="coiled-coil region" evidence="1">
    <location>
        <begin position="849"/>
        <end position="1000"/>
    </location>
</feature>
<comment type="caution">
    <text evidence="4">The sequence shown here is derived from an EMBL/GenBank/DDBJ whole genome shotgun (WGS) entry which is preliminary data.</text>
</comment>
<evidence type="ECO:0000313" key="4">
    <source>
        <dbReference type="EMBL" id="KAJ8050541.1"/>
    </source>
</evidence>
<dbReference type="PANTHER" id="PTHR46312">
    <property type="entry name" value="NACHT DOMAIN-CONTAINING PROTEIN"/>
    <property type="match status" value="1"/>
</dbReference>
<sequence length="1838" mass="210541">MNEGYAQFCVTVASLLTRSCTQQLATWFGYAPAYIERIKCSDNPSIILVQFMNERGEISPTDITKLTEALKHSTIGLGGVAVQIEEAFTNYRRMIDSASVINAKREFLRELKHRYAYQYDAVQPIPYVRDRLFCVDKVFVEGGIEYFIVNEKTRVCERWGKLNSYKDIFHDGNVKSVRRILEGEPGFGKSTLTLQVAYDWCKGIAGSVSDKYEILILLRLRQLGGVKSIFEAIKRLILPKDSSVSEADIEQILKESGSVLVILDGFDEYPEQDDDGTSDIWRIIKMDMFQMFDVIVTTRTPCLPKALASQTKRIRLTGFDDRAQDEYIRKAVVGDDEAAVMIIKLRLRENQVLADLCQVPLFFVMFAHMSHEGEHLHQFKSVTSFFASIIKCFHRHLKNKIRSMNVQKYGSLEEDHSELDWVAFEGLCKENQQLVWGKDELCNRLGRDFYHQYVRLGILVEEDVLDMEPSYTSMVAANLIPEKTEVRFYHKLFCEWYAAHYLASYASTSNVRFMGSYGNAEKLYHKSLGRKDISNISKYLDPFDCQYVYRFACGLNANASGKIIEHLKNTENAHHFAVLCILEKEGKIESILHSVRDLCSFEVEISNEHTLLLQRSTLQLLDVASSNHISISCVYLCNCYSTVDLRDGNHLQLKSNFSIPVLTTLKKLMIREDDREITSEEFAGILQYSSKSTALEELRFDGLLLLPSAQAESVSVLRSRNVKVLCCPSYDVLYQLNLQSCLWEEHGNTRDDQQDELVPVTRQAQQQEMLREDRKIGKLKIKELKGDIKRLPEEPQQSPKQIETLTEESKQIQMSSVKERETLSDEVKQSKAESDRQIKILPEELKQSTAESERQIETLTELLKQAKQSKTESDREIEALTEELKQSKTEWDRQIELLAEELKRSKQSKTESDRHIEKLEEELKQSKQSSTESDTLIQAMSEELTQIRIESTKNIEILTEELEQTQRKSATEIKLLTEKLKQMEQNKLESEGQIETLTEELKHTNHSKAVATDELTQLKREFHTRIEMLTEELEQTMQILDSTKTDYAEKVEILITELNETKQKLQTRIKELQTASKDLELTKKALKETTKDRDNTRTELKQYQLNFARESKALKEVLNQTQDAMAELHKRLEEDKPSVDLEETRDEGGAILAADFGRLTVDIAERLTLGECLRLATFCNISASDCGKVLRVSSSESPGMKLLDVLKEQKVINMYDVTNLQKALAMLHLEEVNHDLVAPYQEKIDTKQYELYKLEEMYTWEVNAAKDLSAQGQIRDRLTLPKDDTEPEYSSQTEVAAQHSGAGDEGRGPFVGDRHHELYTEKCIGRKGGTINLANVSLIVPPDALPESHVIALSVMNESPFPLDREVDTARMTPLIKLEPLGLMFKKSIQLNIPHSALISEPEHHDVIIYSGKITKNNANSSDFMKWTEDTSIPRHLKEKSVTLDIQCLTYLSASLVSKISEPPLYIVRAVPFVDWIRNAEDDIILTICFCSDNDSEYNMLLSDYKTKLPLEQYSTIQLCQNPERDGDDAKFLSVTFTSCNNTYVPDADQAVKQFSISHLCTASRVSFQLRLQKNKEINRDDVQVSMTFSQAESTPTEIFMKARIKDLMISPESEGLLIDSMSTALKPYEELKANISSMLENDHCISLATYFELTPAEAEKVKFDESPGSMLMKILDQREKIMPQKMFGLYRGLKVCHLDKIARSVFEYIAKNSNETHQEKQNNEEDKCAKGFPENASVSQRPLQKRQNRRSRIDKSVQTTVTATSSSSDFVLKMLNQELHLDEDKTSDTLSVTHRPYTILKWIKEHLGIMRYMLPMFVDGILQTQRGVFTLHRVFKN</sequence>
<feature type="compositionally biased region" description="Polar residues" evidence="2">
    <location>
        <begin position="795"/>
        <end position="804"/>
    </location>
</feature>
<feature type="region of interest" description="Disordered" evidence="2">
    <location>
        <begin position="1280"/>
        <end position="1310"/>
    </location>
</feature>
<evidence type="ECO:0000256" key="2">
    <source>
        <dbReference type="SAM" id="MobiDB-lite"/>
    </source>
</evidence>
<organism evidence="4 5">
    <name type="scientific">Holothuria leucospilota</name>
    <name type="common">Black long sea cucumber</name>
    <name type="synonym">Mertensiothuria leucospilota</name>
    <dbReference type="NCBI Taxonomy" id="206669"/>
    <lineage>
        <taxon>Eukaryota</taxon>
        <taxon>Metazoa</taxon>
        <taxon>Echinodermata</taxon>
        <taxon>Eleutherozoa</taxon>
        <taxon>Echinozoa</taxon>
        <taxon>Holothuroidea</taxon>
        <taxon>Aspidochirotacea</taxon>
        <taxon>Aspidochirotida</taxon>
        <taxon>Holothuriidae</taxon>
        <taxon>Holothuria</taxon>
    </lineage>
</organism>
<dbReference type="InterPro" id="IPR007111">
    <property type="entry name" value="NACHT_NTPase"/>
</dbReference>
<feature type="compositionally biased region" description="Basic and acidic residues" evidence="2">
    <location>
        <begin position="1716"/>
        <end position="1730"/>
    </location>
</feature>
<feature type="domain" description="NACHT" evidence="3">
    <location>
        <begin position="177"/>
        <end position="300"/>
    </location>
</feature>
<dbReference type="PROSITE" id="PS50837">
    <property type="entry name" value="NACHT"/>
    <property type="match status" value="1"/>
</dbReference>